<feature type="non-terminal residue" evidence="1">
    <location>
        <position position="68"/>
    </location>
</feature>
<dbReference type="AlphaFoldDB" id="X1CBZ5"/>
<reference evidence="1" key="1">
    <citation type="journal article" date="2014" name="Front. Microbiol.">
        <title>High frequency of phylogenetically diverse reductive dehalogenase-homologous genes in deep subseafloor sedimentary metagenomes.</title>
        <authorList>
            <person name="Kawai M."/>
            <person name="Futagami T."/>
            <person name="Toyoda A."/>
            <person name="Takaki Y."/>
            <person name="Nishi S."/>
            <person name="Hori S."/>
            <person name="Arai W."/>
            <person name="Tsubouchi T."/>
            <person name="Morono Y."/>
            <person name="Uchiyama I."/>
            <person name="Ito T."/>
            <person name="Fujiyama A."/>
            <person name="Inagaki F."/>
            <person name="Takami H."/>
        </authorList>
    </citation>
    <scope>NUCLEOTIDE SEQUENCE</scope>
    <source>
        <strain evidence="1">Expedition CK06-06</strain>
    </source>
</reference>
<evidence type="ECO:0000313" key="1">
    <source>
        <dbReference type="EMBL" id="GAH05052.1"/>
    </source>
</evidence>
<comment type="caution">
    <text evidence="1">The sequence shown here is derived from an EMBL/GenBank/DDBJ whole genome shotgun (WGS) entry which is preliminary data.</text>
</comment>
<gene>
    <name evidence="1" type="ORF">S01H4_38293</name>
</gene>
<protein>
    <submittedName>
        <fullName evidence="1">Uncharacterized protein</fullName>
    </submittedName>
</protein>
<dbReference type="EMBL" id="BART01020645">
    <property type="protein sequence ID" value="GAH05052.1"/>
    <property type="molecule type" value="Genomic_DNA"/>
</dbReference>
<name>X1CBZ5_9ZZZZ</name>
<sequence>MGRPTAFERRAKEWLNDMKGARASRTIKTYLDEVKAIARDVDLLHLEPNIDRWGESEVFALRDWWADV</sequence>
<proteinExistence type="predicted"/>
<organism evidence="1">
    <name type="scientific">marine sediment metagenome</name>
    <dbReference type="NCBI Taxonomy" id="412755"/>
    <lineage>
        <taxon>unclassified sequences</taxon>
        <taxon>metagenomes</taxon>
        <taxon>ecological metagenomes</taxon>
    </lineage>
</organism>
<accession>X1CBZ5</accession>